<dbReference type="InterPro" id="IPR000999">
    <property type="entry name" value="RNase_III_dom"/>
</dbReference>
<dbReference type="GO" id="GO:0004525">
    <property type="term" value="F:ribonuclease III activity"/>
    <property type="evidence" value="ECO:0007669"/>
    <property type="project" value="InterPro"/>
</dbReference>
<keyword evidence="5" id="KW-0687">Ribonucleoprotein</keyword>
<evidence type="ECO:0000313" key="10">
    <source>
        <dbReference type="Proteomes" id="UP000292052"/>
    </source>
</evidence>
<dbReference type="AlphaFoldDB" id="A0A482W6T1"/>
<dbReference type="CDD" id="cd19874">
    <property type="entry name" value="DSRM_MRPL44"/>
    <property type="match status" value="1"/>
</dbReference>
<evidence type="ECO:0000256" key="6">
    <source>
        <dbReference type="ARBA" id="ARBA00024034"/>
    </source>
</evidence>
<dbReference type="SMART" id="SM00535">
    <property type="entry name" value="RIBOc"/>
    <property type="match status" value="1"/>
</dbReference>
<organism evidence="9 10">
    <name type="scientific">Asbolus verrucosus</name>
    <name type="common">Desert ironclad beetle</name>
    <dbReference type="NCBI Taxonomy" id="1661398"/>
    <lineage>
        <taxon>Eukaryota</taxon>
        <taxon>Metazoa</taxon>
        <taxon>Ecdysozoa</taxon>
        <taxon>Arthropoda</taxon>
        <taxon>Hexapoda</taxon>
        <taxon>Insecta</taxon>
        <taxon>Pterygota</taxon>
        <taxon>Neoptera</taxon>
        <taxon>Endopterygota</taxon>
        <taxon>Coleoptera</taxon>
        <taxon>Polyphaga</taxon>
        <taxon>Cucujiformia</taxon>
        <taxon>Tenebrionidae</taxon>
        <taxon>Pimeliinae</taxon>
        <taxon>Asbolus</taxon>
    </lineage>
</organism>
<comment type="subcellular location">
    <subcellularLocation>
        <location evidence="1">Mitochondrion</location>
    </subcellularLocation>
</comment>
<protein>
    <recommendedName>
        <fullName evidence="7">Large ribosomal subunit protein mL44</fullName>
    </recommendedName>
</protein>
<evidence type="ECO:0000256" key="1">
    <source>
        <dbReference type="ARBA" id="ARBA00004173"/>
    </source>
</evidence>
<evidence type="ECO:0000313" key="9">
    <source>
        <dbReference type="EMBL" id="RZC40427.1"/>
    </source>
</evidence>
<dbReference type="GO" id="GO:1990904">
    <property type="term" value="C:ribonucleoprotein complex"/>
    <property type="evidence" value="ECO:0007669"/>
    <property type="project" value="UniProtKB-KW"/>
</dbReference>
<dbReference type="Pfam" id="PF22935">
    <property type="entry name" value="RM44_endonuclase"/>
    <property type="match status" value="1"/>
</dbReference>
<dbReference type="GO" id="GO:0005739">
    <property type="term" value="C:mitochondrion"/>
    <property type="evidence" value="ECO:0007669"/>
    <property type="project" value="UniProtKB-SubCell"/>
</dbReference>
<dbReference type="GO" id="GO:0005840">
    <property type="term" value="C:ribosome"/>
    <property type="evidence" value="ECO:0007669"/>
    <property type="project" value="UniProtKB-KW"/>
</dbReference>
<evidence type="ECO:0000256" key="5">
    <source>
        <dbReference type="ARBA" id="ARBA00023274"/>
    </source>
</evidence>
<dbReference type="Gene3D" id="1.10.1520.10">
    <property type="entry name" value="Ribonuclease III domain"/>
    <property type="match status" value="1"/>
</dbReference>
<evidence type="ECO:0000256" key="2">
    <source>
        <dbReference type="ARBA" id="ARBA00022946"/>
    </source>
</evidence>
<dbReference type="Proteomes" id="UP000292052">
    <property type="component" value="Unassembled WGS sequence"/>
</dbReference>
<proteinExistence type="inferred from homology"/>
<keyword evidence="3 9" id="KW-0689">Ribosomal protein</keyword>
<evidence type="ECO:0000256" key="3">
    <source>
        <dbReference type="ARBA" id="ARBA00022980"/>
    </source>
</evidence>
<dbReference type="Pfam" id="PF22892">
    <property type="entry name" value="DSRM_MRPL44"/>
    <property type="match status" value="1"/>
</dbReference>
<reference evidence="9 10" key="1">
    <citation type="submission" date="2017-03" db="EMBL/GenBank/DDBJ databases">
        <title>Genome of the blue death feigning beetle - Asbolus verrucosus.</title>
        <authorList>
            <person name="Rider S.D."/>
        </authorList>
    </citation>
    <scope>NUCLEOTIDE SEQUENCE [LARGE SCALE GENOMIC DNA]</scope>
    <source>
        <strain evidence="9">Butters</strain>
        <tissue evidence="9">Head and leg muscle</tissue>
    </source>
</reference>
<evidence type="ECO:0000256" key="7">
    <source>
        <dbReference type="ARBA" id="ARBA00035187"/>
    </source>
</evidence>
<dbReference type="STRING" id="1661398.A0A482W6T1"/>
<dbReference type="InterPro" id="IPR036389">
    <property type="entry name" value="RNase_III_sf"/>
</dbReference>
<name>A0A482W6T1_ASBVE</name>
<comment type="caution">
    <text evidence="9">The sequence shown here is derived from an EMBL/GenBank/DDBJ whole genome shotgun (WGS) entry which is preliminary data.</text>
</comment>
<accession>A0A482W6T1</accession>
<dbReference type="GO" id="GO:0006396">
    <property type="term" value="P:RNA processing"/>
    <property type="evidence" value="ECO:0007669"/>
    <property type="project" value="InterPro"/>
</dbReference>
<evidence type="ECO:0000259" key="8">
    <source>
        <dbReference type="SMART" id="SM00535"/>
    </source>
</evidence>
<feature type="domain" description="RNase III" evidence="8">
    <location>
        <begin position="82"/>
        <end position="218"/>
    </location>
</feature>
<dbReference type="EMBL" id="QDEB01026163">
    <property type="protein sequence ID" value="RZC40427.1"/>
    <property type="molecule type" value="Genomic_DNA"/>
</dbReference>
<dbReference type="SUPFAM" id="SSF69065">
    <property type="entry name" value="RNase III domain-like"/>
    <property type="match status" value="1"/>
</dbReference>
<evidence type="ECO:0000256" key="4">
    <source>
        <dbReference type="ARBA" id="ARBA00023128"/>
    </source>
</evidence>
<dbReference type="GO" id="GO:0003725">
    <property type="term" value="F:double-stranded RNA binding"/>
    <property type="evidence" value="ECO:0007669"/>
    <property type="project" value="InterPro"/>
</dbReference>
<dbReference type="InterPro" id="IPR044444">
    <property type="entry name" value="Ribosomal_mL44_DSRM_metazoa"/>
</dbReference>
<keyword evidence="10" id="KW-1185">Reference proteome</keyword>
<dbReference type="InterPro" id="IPR055189">
    <property type="entry name" value="RM44_endonuclase"/>
</dbReference>
<keyword evidence="4" id="KW-0496">Mitochondrion</keyword>
<gene>
    <name evidence="9" type="ORF">BDFB_008207</name>
</gene>
<dbReference type="Gene3D" id="3.30.160.20">
    <property type="match status" value="1"/>
</dbReference>
<keyword evidence="2" id="KW-0809">Transit peptide</keyword>
<dbReference type="OrthoDB" id="444135at2759"/>
<comment type="similarity">
    <text evidence="6">Belongs to the ribonuclease III family. Mitochondrion-specific ribosomal protein mL44 subfamily.</text>
</comment>
<sequence length="298" mass="34263">MALYRQTAVTVGRVVLRNFNNPKIKEIRSIKRWVAPTLNELYRRRLKAGPEPLKPRSTYLEWNYEAEVFAFGKRLGEEFDQKTLKQALTHRSYVNLERDKAKERGAESFEEISSNQHLIKEGEAIISDYLREELNRLHLEVVAKALYDYLTTEEMLAHVARYMGLKDIVLTAEFPVADSTLADSFKAVVAALTMSQDLKRAQLFVKDFLLSQLTGKDIYDIWNPDKPLEYLKSLLQQKGIDEIEPRLCNQSATNTILANYQVGLYNNRKLLGIGWGESIEIAKETAALDAIQRIHNEK</sequence>